<comment type="function">
    <text evidence="5">This enzyme is involved in nucleotide metabolism: it produces dUMP, the immediate precursor of thymidine nucleotides and it decreases the intracellular concentration of dUTP so that uracil cannot be incorporated into DNA.</text>
</comment>
<feature type="binding site" evidence="5">
    <location>
        <begin position="89"/>
        <end position="91"/>
    </location>
    <ligand>
        <name>substrate</name>
    </ligand>
</feature>
<feature type="domain" description="dUTPase-like" evidence="6">
    <location>
        <begin position="21"/>
        <end position="150"/>
    </location>
</feature>
<name>W2V1U7_9RICK</name>
<gene>
    <name evidence="5 7" type="primary">dut</name>
    <name evidence="7" type="ORF">P857_338</name>
</gene>
<keyword evidence="3 5" id="KW-0546">Nucleotide metabolism</keyword>
<dbReference type="NCBIfam" id="TIGR00576">
    <property type="entry name" value="dut"/>
    <property type="match status" value="1"/>
</dbReference>
<dbReference type="InterPro" id="IPR036157">
    <property type="entry name" value="dUTPase-like_sf"/>
</dbReference>
<accession>W2V1U7</accession>
<comment type="similarity">
    <text evidence="1 5">Belongs to the dUTPase family.</text>
</comment>
<dbReference type="InterPro" id="IPR008181">
    <property type="entry name" value="dUTPase"/>
</dbReference>
<evidence type="ECO:0000313" key="8">
    <source>
        <dbReference type="Proteomes" id="UP000018951"/>
    </source>
</evidence>
<keyword evidence="5" id="KW-0460">Magnesium</keyword>
<keyword evidence="2 5" id="KW-0378">Hydrolase</keyword>
<dbReference type="PANTHER" id="PTHR11241">
    <property type="entry name" value="DEOXYURIDINE 5'-TRIPHOSPHATE NUCLEOTIDOHYDROLASE"/>
    <property type="match status" value="1"/>
</dbReference>
<dbReference type="CDD" id="cd07557">
    <property type="entry name" value="trimeric_dUTPase"/>
    <property type="match status" value="1"/>
</dbReference>
<dbReference type="AlphaFoldDB" id="W2V1U7"/>
<comment type="catalytic activity">
    <reaction evidence="4 5">
        <text>dUTP + H2O = dUMP + diphosphate + H(+)</text>
        <dbReference type="Rhea" id="RHEA:10248"/>
        <dbReference type="ChEBI" id="CHEBI:15377"/>
        <dbReference type="ChEBI" id="CHEBI:15378"/>
        <dbReference type="ChEBI" id="CHEBI:33019"/>
        <dbReference type="ChEBI" id="CHEBI:61555"/>
        <dbReference type="ChEBI" id="CHEBI:246422"/>
        <dbReference type="EC" id="3.6.1.23"/>
    </reaction>
</comment>
<dbReference type="GO" id="GO:0046081">
    <property type="term" value="P:dUTP catabolic process"/>
    <property type="evidence" value="ECO:0007669"/>
    <property type="project" value="InterPro"/>
</dbReference>
<dbReference type="HAMAP" id="MF_00116">
    <property type="entry name" value="dUTPase_bact"/>
    <property type="match status" value="1"/>
</dbReference>
<comment type="cofactor">
    <cofactor evidence="5">
        <name>Mg(2+)</name>
        <dbReference type="ChEBI" id="CHEBI:18420"/>
    </cofactor>
</comment>
<dbReference type="GO" id="GO:0004170">
    <property type="term" value="F:dUTP diphosphatase activity"/>
    <property type="evidence" value="ECO:0007669"/>
    <property type="project" value="UniProtKB-UniRule"/>
</dbReference>
<dbReference type="STRING" id="1401685.P857_338"/>
<dbReference type="EMBL" id="AXCJ01000005">
    <property type="protein sequence ID" value="ETO91423.1"/>
    <property type="molecule type" value="Genomic_DNA"/>
</dbReference>
<evidence type="ECO:0000256" key="2">
    <source>
        <dbReference type="ARBA" id="ARBA00022801"/>
    </source>
</evidence>
<evidence type="ECO:0000256" key="1">
    <source>
        <dbReference type="ARBA" id="ARBA00006581"/>
    </source>
</evidence>
<sequence>MIYTQNQKVKVKYVGKNTPYLPSYATEGSSGLDLRADISKEIVLPANNGRLLVPTGICFDFPDMYEAQVRPRSGLALKYGITVLNAPGTIDNDYTGDIKVLLINTDSRDFIIQPFQKIAQIIILKYVKIHLVDSSDFKDTGRGGNGFGSTDGQSL</sequence>
<dbReference type="PATRIC" id="fig|1401685.3.peg.628"/>
<dbReference type="GO" id="GO:0000287">
    <property type="term" value="F:magnesium ion binding"/>
    <property type="evidence" value="ECO:0007669"/>
    <property type="project" value="UniProtKB-UniRule"/>
</dbReference>
<evidence type="ECO:0000313" key="7">
    <source>
        <dbReference type="EMBL" id="ETO91423.1"/>
    </source>
</evidence>
<protein>
    <recommendedName>
        <fullName evidence="5">Deoxyuridine 5'-triphosphate nucleotidohydrolase</fullName>
        <shortName evidence="5">dUTPase</shortName>
        <ecNumber evidence="5">3.6.1.23</ecNumber>
    </recommendedName>
    <alternativeName>
        <fullName evidence="5">dUTP pyrophosphatase</fullName>
    </alternativeName>
</protein>
<keyword evidence="5" id="KW-0479">Metal-binding</keyword>
<dbReference type="InterPro" id="IPR029054">
    <property type="entry name" value="dUTPase-like"/>
</dbReference>
<dbReference type="EC" id="3.6.1.23" evidence="5"/>
<dbReference type="Pfam" id="PF00692">
    <property type="entry name" value="dUTPase"/>
    <property type="match status" value="1"/>
</dbReference>
<dbReference type="NCBIfam" id="NF001862">
    <property type="entry name" value="PRK00601.1"/>
    <property type="match status" value="1"/>
</dbReference>
<dbReference type="PANTHER" id="PTHR11241:SF0">
    <property type="entry name" value="DEOXYURIDINE 5'-TRIPHOSPHATE NUCLEOTIDOHYDROLASE"/>
    <property type="match status" value="1"/>
</dbReference>
<dbReference type="Proteomes" id="UP000018951">
    <property type="component" value="Unassembled WGS sequence"/>
</dbReference>
<dbReference type="InterPro" id="IPR033704">
    <property type="entry name" value="dUTPase_trimeric"/>
</dbReference>
<dbReference type="UniPathway" id="UPA00610">
    <property type="reaction ID" value="UER00666"/>
</dbReference>
<comment type="caution">
    <text evidence="7">The sequence shown here is derived from an EMBL/GenBank/DDBJ whole genome shotgun (WGS) entry which is preliminary data.</text>
</comment>
<dbReference type="GO" id="GO:0006226">
    <property type="term" value="P:dUMP biosynthetic process"/>
    <property type="evidence" value="ECO:0007669"/>
    <property type="project" value="UniProtKB-UniRule"/>
</dbReference>
<feature type="binding site" evidence="5">
    <location>
        <position position="85"/>
    </location>
    <ligand>
        <name>substrate</name>
    </ligand>
</feature>
<reference evidence="7 8" key="1">
    <citation type="journal article" date="2013" name="PLoS ONE">
        <title>Bacterial endosymbiosis in a chordate host: long-term co-evolution and conservation of secondary metabolism.</title>
        <authorList>
            <person name="Kwan J.C."/>
            <person name="Schmidt E.W."/>
        </authorList>
    </citation>
    <scope>NUCLEOTIDE SEQUENCE [LARGE SCALE GENOMIC DNA]</scope>
    <source>
        <strain evidence="8">L6</strain>
    </source>
</reference>
<organism evidence="7 8">
    <name type="scientific">Candidatus Xenolissoclinum pacificiensis L6</name>
    <dbReference type="NCBI Taxonomy" id="1401685"/>
    <lineage>
        <taxon>Bacteria</taxon>
        <taxon>Pseudomonadati</taxon>
        <taxon>Pseudomonadota</taxon>
        <taxon>Alphaproteobacteria</taxon>
        <taxon>Rickettsiales</taxon>
        <taxon>Anaplasmataceae</taxon>
        <taxon>Candidatus Xenolissoclinum</taxon>
    </lineage>
</organism>
<proteinExistence type="inferred from homology"/>
<evidence type="ECO:0000256" key="3">
    <source>
        <dbReference type="ARBA" id="ARBA00023080"/>
    </source>
</evidence>
<keyword evidence="8" id="KW-1185">Reference proteome</keyword>
<evidence type="ECO:0000256" key="5">
    <source>
        <dbReference type="HAMAP-Rule" id="MF_00116"/>
    </source>
</evidence>
<evidence type="ECO:0000256" key="4">
    <source>
        <dbReference type="ARBA" id="ARBA00047686"/>
    </source>
</evidence>
<dbReference type="SUPFAM" id="SSF51283">
    <property type="entry name" value="dUTPase-like"/>
    <property type="match status" value="1"/>
</dbReference>
<dbReference type="Gene3D" id="2.70.40.10">
    <property type="match status" value="1"/>
</dbReference>
<comment type="caution">
    <text evidence="5">Lacks conserved residue(s) required for the propagation of feature annotation.</text>
</comment>
<comment type="pathway">
    <text evidence="5">Pyrimidine metabolism; dUMP biosynthesis; dUMP from dCTP (dUTP route): step 2/2.</text>
</comment>
<feature type="binding site" evidence="5">
    <location>
        <begin position="72"/>
        <end position="74"/>
    </location>
    <ligand>
        <name>substrate</name>
    </ligand>
</feature>
<evidence type="ECO:0000259" key="6">
    <source>
        <dbReference type="Pfam" id="PF00692"/>
    </source>
</evidence>